<evidence type="ECO:0000313" key="2">
    <source>
        <dbReference type="EMBL" id="TCP36117.1"/>
    </source>
</evidence>
<sequence length="72" mass="7683">MQAAPTLALDLPLKVAVYEDAHGTTRLIHTDPGWLLARHGLAERRPAIDKMRGLMTTVTAIAAGQTHGTDAP</sequence>
<feature type="domain" description="DUF302" evidence="1">
    <location>
        <begin position="1"/>
        <end position="32"/>
    </location>
</feature>
<name>A0A4R2PL13_RHOSA</name>
<proteinExistence type="predicted"/>
<evidence type="ECO:0000259" key="1">
    <source>
        <dbReference type="Pfam" id="PF03625"/>
    </source>
</evidence>
<protein>
    <submittedName>
        <fullName evidence="2">Uncharacterized protein DUF302</fullName>
    </submittedName>
</protein>
<organism evidence="2 3">
    <name type="scientific">Rhodothalassium salexigens DSM 2132</name>
    <dbReference type="NCBI Taxonomy" id="1188247"/>
    <lineage>
        <taxon>Bacteria</taxon>
        <taxon>Pseudomonadati</taxon>
        <taxon>Pseudomonadota</taxon>
        <taxon>Alphaproteobacteria</taxon>
        <taxon>Rhodothalassiales</taxon>
        <taxon>Rhodothalassiaceae</taxon>
        <taxon>Rhodothalassium</taxon>
    </lineage>
</organism>
<dbReference type="EMBL" id="SLXO01000003">
    <property type="protein sequence ID" value="TCP36117.1"/>
    <property type="molecule type" value="Genomic_DNA"/>
</dbReference>
<dbReference type="CDD" id="cd14797">
    <property type="entry name" value="DUF302"/>
    <property type="match status" value="1"/>
</dbReference>
<gene>
    <name evidence="2" type="ORF">EV659_1032</name>
</gene>
<dbReference type="Gene3D" id="3.30.310.70">
    <property type="entry name" value="TT1751-like domain"/>
    <property type="match status" value="1"/>
</dbReference>
<dbReference type="InterPro" id="IPR035923">
    <property type="entry name" value="TT1751-like_sf"/>
</dbReference>
<dbReference type="InterPro" id="IPR005180">
    <property type="entry name" value="DUF302"/>
</dbReference>
<dbReference type="InParanoid" id="A0A4R2PL13"/>
<dbReference type="SUPFAM" id="SSF103247">
    <property type="entry name" value="TT1751-like"/>
    <property type="match status" value="1"/>
</dbReference>
<dbReference type="Pfam" id="PF03625">
    <property type="entry name" value="DUF302"/>
    <property type="match status" value="1"/>
</dbReference>
<evidence type="ECO:0000313" key="3">
    <source>
        <dbReference type="Proteomes" id="UP000295399"/>
    </source>
</evidence>
<reference evidence="2 3" key="1">
    <citation type="submission" date="2019-03" db="EMBL/GenBank/DDBJ databases">
        <title>Genomic Encyclopedia of Type Strains, Phase IV (KMG-IV): sequencing the most valuable type-strain genomes for metagenomic binning, comparative biology and taxonomic classification.</title>
        <authorList>
            <person name="Goeker M."/>
        </authorList>
    </citation>
    <scope>NUCLEOTIDE SEQUENCE [LARGE SCALE GENOMIC DNA]</scope>
    <source>
        <strain evidence="2 3">DSM 2132</strain>
    </source>
</reference>
<comment type="caution">
    <text evidence="2">The sequence shown here is derived from an EMBL/GenBank/DDBJ whole genome shotgun (WGS) entry which is preliminary data.</text>
</comment>
<keyword evidence="3" id="KW-1185">Reference proteome</keyword>
<accession>A0A4R2PL13</accession>
<dbReference type="AlphaFoldDB" id="A0A4R2PL13"/>
<dbReference type="Proteomes" id="UP000295399">
    <property type="component" value="Unassembled WGS sequence"/>
</dbReference>